<comment type="caution">
    <text evidence="3">The sequence shown here is derived from an EMBL/GenBank/DDBJ whole genome shotgun (WGS) entry which is preliminary data.</text>
</comment>
<evidence type="ECO:0000313" key="3">
    <source>
        <dbReference type="EMBL" id="NDL68993.1"/>
    </source>
</evidence>
<protein>
    <submittedName>
        <fullName evidence="3">Siderophore-iron reductase FhuF</fullName>
    </submittedName>
</protein>
<dbReference type="PRINTS" id="PR01714">
    <property type="entry name" value="2FE2SRDCTASE"/>
</dbReference>
<dbReference type="OrthoDB" id="8993954at2"/>
<evidence type="ECO:0000259" key="1">
    <source>
        <dbReference type="Pfam" id="PF06276"/>
    </source>
</evidence>
<dbReference type="GO" id="GO:0051537">
    <property type="term" value="F:2 iron, 2 sulfur cluster binding"/>
    <property type="evidence" value="ECO:0007669"/>
    <property type="project" value="InterPro"/>
</dbReference>
<feature type="domain" description="Aerobactin siderophore biosynthesis IucA/IucC-like C-terminal" evidence="1">
    <location>
        <begin position="63"/>
        <end position="206"/>
    </location>
</feature>
<organism evidence="3 4">
    <name type="scientific">Vreelandella alkaliphila</name>
    <dbReference type="NCBI Taxonomy" id="272774"/>
    <lineage>
        <taxon>Bacteria</taxon>
        <taxon>Pseudomonadati</taxon>
        <taxon>Pseudomonadota</taxon>
        <taxon>Gammaproteobacteria</taxon>
        <taxon>Oceanospirillales</taxon>
        <taxon>Halomonadaceae</taxon>
        <taxon>Vreelandella</taxon>
    </lineage>
</organism>
<proteinExistence type="predicted"/>
<dbReference type="GO" id="GO:0003824">
    <property type="term" value="F:catalytic activity"/>
    <property type="evidence" value="ECO:0007669"/>
    <property type="project" value="UniProtKB-ARBA"/>
</dbReference>
<reference evidence="3 4" key="1">
    <citation type="submission" date="2020-01" db="EMBL/GenBank/DDBJ databases">
        <title>Whole genome sequencing of Halomonas alkaliphila strain LS44.</title>
        <authorList>
            <person name="Kumar S."/>
            <person name="Paul D."/>
            <person name="Shouche Y."/>
            <person name="Suryavanshi M.V."/>
        </authorList>
    </citation>
    <scope>NUCLEOTIDE SEQUENCE [LARGE SCALE GENOMIC DNA]</scope>
    <source>
        <strain evidence="3 4">LS44</strain>
    </source>
</reference>
<dbReference type="NCBIfam" id="TIGR03951">
    <property type="entry name" value="Fe_III_red_FhuF"/>
    <property type="match status" value="1"/>
</dbReference>
<dbReference type="Pfam" id="PF06276">
    <property type="entry name" value="FhuF"/>
    <property type="match status" value="1"/>
</dbReference>
<feature type="domain" description="Ferric siderophore reductase C-terminal" evidence="2">
    <location>
        <begin position="217"/>
        <end position="237"/>
    </location>
</feature>
<dbReference type="AlphaFoldDB" id="A0A7C9P029"/>
<name>A0A7C9P029_9GAMM</name>
<dbReference type="RefSeq" id="WP_162216946.1">
    <property type="nucleotide sequence ID" value="NZ_JAAEHK010000001.1"/>
</dbReference>
<dbReference type="Proteomes" id="UP000480312">
    <property type="component" value="Unassembled WGS sequence"/>
</dbReference>
<dbReference type="InterPro" id="IPR024726">
    <property type="entry name" value="FhuF_C"/>
</dbReference>
<dbReference type="Pfam" id="PF11575">
    <property type="entry name" value="FhuF_C"/>
    <property type="match status" value="1"/>
</dbReference>
<gene>
    <name evidence="3" type="primary">fhuF</name>
    <name evidence="3" type="ORF">GPL32_00540</name>
</gene>
<dbReference type="EMBL" id="JAAEHK010000001">
    <property type="protein sequence ID" value="NDL68993.1"/>
    <property type="molecule type" value="Genomic_DNA"/>
</dbReference>
<evidence type="ECO:0000259" key="2">
    <source>
        <dbReference type="Pfam" id="PF11575"/>
    </source>
</evidence>
<dbReference type="InterPro" id="IPR008090">
    <property type="entry name" value="Fe_iron_reduct"/>
</dbReference>
<sequence length="244" mass="27251">MPPALTTLYLGPLEGLLPPVLGVPPDGPYTLPAWKLLSPSYLTPLLERFTLQYGRGDRRAVASLWSKWHFSSVISAALAANLLLERDLPLGLDDLHLELTPEGQTRRLWLHHAGKPLASQDAFTRFSTLIEGHLTPLITTLAQLSGASPKVFWSNAGNYFEHFAEALQAHPLAEADVAEPARELMANRHLPDGRRNPLFQPVHYLQGTHGTKTERRRRLCCIRYLMPELGYCGNCPLNQGKCRH</sequence>
<accession>A0A7C9P029</accession>
<dbReference type="InterPro" id="IPR022770">
    <property type="entry name" value="IucA/IucC-like_C"/>
</dbReference>
<evidence type="ECO:0000313" key="4">
    <source>
        <dbReference type="Proteomes" id="UP000480312"/>
    </source>
</evidence>